<accession>A0A368VMV4</accession>
<dbReference type="Gene3D" id="2.60.40.10">
    <property type="entry name" value="Immunoglobulins"/>
    <property type="match status" value="16"/>
</dbReference>
<proteinExistence type="predicted"/>
<dbReference type="EMBL" id="QPJD01000014">
    <property type="protein sequence ID" value="RCW43049.1"/>
    <property type="molecule type" value="Genomic_DNA"/>
</dbReference>
<dbReference type="InterPro" id="IPR035986">
    <property type="entry name" value="PKD_dom_sf"/>
</dbReference>
<reference evidence="3 4" key="1">
    <citation type="submission" date="2018-07" db="EMBL/GenBank/DDBJ databases">
        <title>Genomic Encyclopedia of Type Strains, Phase III (KMG-III): the genomes of soil and plant-associated and newly described type strains.</title>
        <authorList>
            <person name="Whitman W."/>
        </authorList>
    </citation>
    <scope>NUCLEOTIDE SEQUENCE [LARGE SCALE GENOMIC DNA]</scope>
    <source>
        <strain evidence="3 4">CECT 7506</strain>
    </source>
</reference>
<comment type="caution">
    <text evidence="3">The sequence shown here is derived from an EMBL/GenBank/DDBJ whole genome shotgun (WGS) entry which is preliminary data.</text>
</comment>
<organism evidence="3 4">
    <name type="scientific">Paenibacillus prosopidis</name>
    <dbReference type="NCBI Taxonomy" id="630520"/>
    <lineage>
        <taxon>Bacteria</taxon>
        <taxon>Bacillati</taxon>
        <taxon>Bacillota</taxon>
        <taxon>Bacilli</taxon>
        <taxon>Bacillales</taxon>
        <taxon>Paenibacillaceae</taxon>
        <taxon>Paenibacillus</taxon>
    </lineage>
</organism>
<dbReference type="RefSeq" id="WP_114382210.1">
    <property type="nucleotide sequence ID" value="NZ_QPJD01000014.1"/>
</dbReference>
<evidence type="ECO:0000259" key="2">
    <source>
        <dbReference type="PROSITE" id="PS50853"/>
    </source>
</evidence>
<dbReference type="PROSITE" id="PS50853">
    <property type="entry name" value="FN3"/>
    <property type="match status" value="2"/>
</dbReference>
<dbReference type="PANTHER" id="PTHR47135:SF1">
    <property type="entry name" value="FIBRONECTIN TYPE III DOMAIN-CONTAINING PROTEIN 7"/>
    <property type="match status" value="1"/>
</dbReference>
<dbReference type="OrthoDB" id="2442444at2"/>
<sequence length="1963" mass="212425">MKKRQAANKLSFLVSLLLLIQVLSPAAGVFAAETNNNMLPPSNLAYQSLTPTDIKLTWSAVFGATGYKVYEITDGQLITRGTSTTTTFTINSLPEGSYTYVVSTLSPDGESGPCAPITVDITYPDMTAPTLASAIQNGNDIMLSWGASPNAQSYNLYQVQVDGQTTLVKTQTARTYTITNTPAGTYKYAVTASNSVFGESPLSAPVEVVIVYPAMKAPGNFTFTITNISDVNLKWDAASYATNYKVYQIIDGQKVLKSTVTGTTAAFTKLPAGDYVYEVYSYSDRFGESTEGSRITVTVGSVAMAAPANLAYKLQNVNDIVLTWTAATYATSYKIYQVIDGQKELKSTVTGTTVTFTNQPAGNYAYEVHSFSDRFGESPEGSKVTFALDAVIMAPPGSLTYKVQNVNDIVLTWATAANANSYKVYQMIDGQKVLKSTVTGTTVTYTNQPAGNYVYEVHSVSTRFGESPEGSKVTFTLGAVTMEPPGSLTYKLQNINDIVLTWATSANANSYKVYQMIDGQKVLKSTVTGTTVTYTNQPAGNYVYEVHSVSTRFGESAEGSSVTLTLEAVIMAAPGNFQYKLLNGNDIVLTWDAAPNANSYKVYQITNGQKVLKSTSAGTTVTYTNQPQGNYTYEVYSFSTRFGQSPEGSQVLVPLIYPTMEPPANLVQTIKNATDFTLTWDASAYATSYKVYQIVNGQKVLKSTVAGLNVTYTGMSPGEYTYEVHSVSTRFGESPEGTKLTMKLDGQVMQAPLNPTYSITNGNDITLKWTAVSYATSYKIYQVVDGQKMLKSTVTGTAVTYTNQPEGPLNYEIHSVSTILGESPEGAKITFILDHPVVAAPNNFAYKILNGNDVVLTWGAVTYANSYKVYELVDGQKLLKNSVTTLTSTQSNITGGAHTYIVHAVSNRFGESPEGGQVTFTLNIPNMQAPGNFTQSVSNGNDITLRWNPVTYATAYKLYLLVDGIEVLVKSQTATSITLPNQPEGDYNYVLRSYSDRFGESPESSDLDFTLVWPTMQAPGVFTQSVANGNDITLRWNPVTYATAYKLYRLVDGKEVLVKSQTATSITLTNQPEGDFTYVVRSFSSRFGDSPEGSELKFTLLWPLMLAPGNLTKTISNGNDIALKWNAVAYATAYKVYQLVDGQKVLKSTLTGTTVNYVNMPAGDYSYVVHSYSDRFGESPIGSTSNFALVWPVVVPPVLTGTVFNANNITLSWPAVTWANEYRVYDLTGGTRQLIYKGTALSFKVYNLSEDTHQYEVTAFSTRFGESASSNRVTETIVFPVMQPPVATLKLLSGTSARISWSFVTYANGYNVYEIIDGEPVLLTEKLNNLSYTVTDLSYRNHEYFVTSYSNSFGLSEPSNTVLAKLIIDTEAPVTKAEALAGWTNLNQIVTLSATDNETGVANTFYSLNGSEYTAGTSVKVDKEGVNKVSFYSVDKVGNKEAAQAIEVKIDRTAPVTVTEASALWVKEAAIKLTATDAHSGVSKTYYSINGSDYQEGTSFIVDGEGVNEVSFYSVDGAGNKEDAQAIIVKIDRTAPVTHSDAPADWTKEDVTVKLTATDTHSGTARMFYSIDGSAYAEGSSFTVSEEGIHKVTFYSTDIAGNIETANTAVVKIDRTAPATVSEAPALWVKEAAVQLTATDAHSGIAKTYYSINGSDYLEGTSFKVENEGINKVSFYSVDHAGIKEAAHDIEVKIDRTAPVTHSDAPADWSKEDVTVKLTAMDALSGTAKTFYSIDGSVYEEGSSFTVSDEGIHKVAFYSVDSAGNIETANTAVVKIDKTAPVITMNLKEEYQAGSTLQLTYSAVDTLSGIVANRITVTRPNGATEEAEQNSGIVLDKPGVYTVTVTVTNAAGLSTTLKKQFVVYIPATIAVTPNIIKGNKGVFTVRVDLPSGYSSEGFNLNTVTLNGVKALTSNNGYYNQAKLGQFKFERSDFNWTAAEVTLHFRGYVNGILVIGETTVKVQK</sequence>
<dbReference type="SMART" id="SM00060">
    <property type="entry name" value="FN3"/>
    <property type="match status" value="16"/>
</dbReference>
<evidence type="ECO:0000256" key="1">
    <source>
        <dbReference type="SAM" id="SignalP"/>
    </source>
</evidence>
<dbReference type="Gene3D" id="3.30.1920.20">
    <property type="match status" value="5"/>
</dbReference>
<feature type="chain" id="PRO_5016952826" description="Fibronectin type-III domain-containing protein" evidence="1">
    <location>
        <begin position="32"/>
        <end position="1963"/>
    </location>
</feature>
<dbReference type="PANTHER" id="PTHR47135">
    <property type="entry name" value="FIBRONECTIN TYPE III DOMAIN-CONTAINING PROTEIN 7"/>
    <property type="match status" value="1"/>
</dbReference>
<feature type="signal peptide" evidence="1">
    <location>
        <begin position="1"/>
        <end position="31"/>
    </location>
</feature>
<dbReference type="SUPFAM" id="SSF49299">
    <property type="entry name" value="PKD domain"/>
    <property type="match status" value="1"/>
</dbReference>
<dbReference type="CDD" id="cd00063">
    <property type="entry name" value="FN3"/>
    <property type="match status" value="1"/>
</dbReference>
<evidence type="ECO:0000313" key="4">
    <source>
        <dbReference type="Proteomes" id="UP000252415"/>
    </source>
</evidence>
<dbReference type="NCBIfam" id="NF047446">
    <property type="entry name" value="barrel_OmpL47"/>
    <property type="match status" value="5"/>
</dbReference>
<protein>
    <recommendedName>
        <fullName evidence="2">Fibronectin type-III domain-containing protein</fullName>
    </recommendedName>
</protein>
<dbReference type="Proteomes" id="UP000252415">
    <property type="component" value="Unassembled WGS sequence"/>
</dbReference>
<name>A0A368VMV4_9BACL</name>
<feature type="domain" description="Fibronectin type-III" evidence="2">
    <location>
        <begin position="40"/>
        <end position="125"/>
    </location>
</feature>
<dbReference type="InterPro" id="IPR058094">
    <property type="entry name" value="Ig-like_OmpL47-like"/>
</dbReference>
<dbReference type="InterPro" id="IPR003961">
    <property type="entry name" value="FN3_dom"/>
</dbReference>
<dbReference type="InterPro" id="IPR013783">
    <property type="entry name" value="Ig-like_fold"/>
</dbReference>
<dbReference type="SUPFAM" id="SSF49265">
    <property type="entry name" value="Fibronectin type III"/>
    <property type="match status" value="7"/>
</dbReference>
<evidence type="ECO:0000313" key="3">
    <source>
        <dbReference type="EMBL" id="RCW43049.1"/>
    </source>
</evidence>
<keyword evidence="1" id="KW-0732">Signal</keyword>
<feature type="domain" description="Fibronectin type-III" evidence="2">
    <location>
        <begin position="929"/>
        <end position="1015"/>
    </location>
</feature>
<keyword evidence="4" id="KW-1185">Reference proteome</keyword>
<dbReference type="InterPro" id="IPR036116">
    <property type="entry name" value="FN3_sf"/>
</dbReference>
<gene>
    <name evidence="3" type="ORF">DFP97_114113</name>
</gene>